<dbReference type="SUPFAM" id="SSF48317">
    <property type="entry name" value="Acid phosphatase/Vanadium-dependent haloperoxidase"/>
    <property type="match status" value="1"/>
</dbReference>
<keyword evidence="4" id="KW-0378">Hydrolase</keyword>
<dbReference type="CDD" id="cd01610">
    <property type="entry name" value="PAP2_like"/>
    <property type="match status" value="1"/>
</dbReference>
<evidence type="ECO:0000256" key="7">
    <source>
        <dbReference type="SAM" id="MobiDB-lite"/>
    </source>
</evidence>
<accession>A0A6J7UHF2</accession>
<evidence type="ECO:0000256" key="5">
    <source>
        <dbReference type="ARBA" id="ARBA00022989"/>
    </source>
</evidence>
<evidence type="ECO:0000313" key="12">
    <source>
        <dbReference type="EMBL" id="CAB5064722.1"/>
    </source>
</evidence>
<dbReference type="InterPro" id="IPR036938">
    <property type="entry name" value="PAP2/HPO_sf"/>
</dbReference>
<dbReference type="PANTHER" id="PTHR14969">
    <property type="entry name" value="SPHINGOSINE-1-PHOSPHATE PHOSPHOHYDROLASE"/>
    <property type="match status" value="1"/>
</dbReference>
<sequence>MSAHPRGLATRVLQSRLVKGFDKSADQIAKTAHGSVPADRLFYALSQAANHSFLWHGINAVDAMTASPARRRRALRRSAIIATEQALINGPIKLIAQRERPTEKEHHPHELRAPKTSSFPSGHASAAACAATLLSEDLGMAPLWWMLAAGVSWSRVHVGVHHASDVVAGLIAGRTIARTAQRFWPSRF</sequence>
<dbReference type="GO" id="GO:0016787">
    <property type="term" value="F:hydrolase activity"/>
    <property type="evidence" value="ECO:0007669"/>
    <property type="project" value="UniProtKB-KW"/>
</dbReference>
<evidence type="ECO:0000256" key="1">
    <source>
        <dbReference type="ARBA" id="ARBA00004651"/>
    </source>
</evidence>
<keyword evidence="6" id="KW-0472">Membrane</keyword>
<feature type="region of interest" description="Disordered" evidence="7">
    <location>
        <begin position="99"/>
        <end position="121"/>
    </location>
</feature>
<dbReference type="EMBL" id="CAFBOG010000013">
    <property type="protein sequence ID" value="CAB4969641.1"/>
    <property type="molecule type" value="Genomic_DNA"/>
</dbReference>
<feature type="domain" description="Phosphatidic acid phosphatase type 2/haloperoxidase" evidence="8">
    <location>
        <begin position="75"/>
        <end position="181"/>
    </location>
</feature>
<dbReference type="PANTHER" id="PTHR14969:SF62">
    <property type="entry name" value="DECAPRENYLPHOSPHORYL-5-PHOSPHORIBOSE PHOSPHATASE RV3807C-RELATED"/>
    <property type="match status" value="1"/>
</dbReference>
<dbReference type="EMBL" id="CAFAAQ010000027">
    <property type="protein sequence ID" value="CAB4799530.1"/>
    <property type="molecule type" value="Genomic_DNA"/>
</dbReference>
<keyword evidence="5" id="KW-1133">Transmembrane helix</keyword>
<evidence type="ECO:0000256" key="4">
    <source>
        <dbReference type="ARBA" id="ARBA00022801"/>
    </source>
</evidence>
<comment type="subcellular location">
    <subcellularLocation>
        <location evidence="1">Cell membrane</location>
        <topology evidence="1">Multi-pass membrane protein</topology>
    </subcellularLocation>
</comment>
<gene>
    <name evidence="9" type="ORF">UFOPK3046_00475</name>
    <name evidence="10" type="ORF">UFOPK3914_00269</name>
    <name evidence="11" type="ORF">UFOPK4173_01383</name>
    <name evidence="12" type="ORF">UFOPK4354_00603</name>
</gene>
<keyword evidence="2" id="KW-1003">Cell membrane</keyword>
<proteinExistence type="predicted"/>
<keyword evidence="3" id="KW-0812">Transmembrane</keyword>
<dbReference type="InterPro" id="IPR000326">
    <property type="entry name" value="PAP2/HPO"/>
</dbReference>
<dbReference type="GO" id="GO:0005886">
    <property type="term" value="C:plasma membrane"/>
    <property type="evidence" value="ECO:0007669"/>
    <property type="project" value="UniProtKB-SubCell"/>
</dbReference>
<evidence type="ECO:0000256" key="3">
    <source>
        <dbReference type="ARBA" id="ARBA00022692"/>
    </source>
</evidence>
<dbReference type="Pfam" id="PF01569">
    <property type="entry name" value="PAP2"/>
    <property type="match status" value="1"/>
</dbReference>
<evidence type="ECO:0000313" key="10">
    <source>
        <dbReference type="EMBL" id="CAB4969641.1"/>
    </source>
</evidence>
<reference evidence="12" key="1">
    <citation type="submission" date="2020-05" db="EMBL/GenBank/DDBJ databases">
        <authorList>
            <person name="Chiriac C."/>
            <person name="Salcher M."/>
            <person name="Ghai R."/>
            <person name="Kavagutti S V."/>
        </authorList>
    </citation>
    <scope>NUCLEOTIDE SEQUENCE</scope>
</reference>
<evidence type="ECO:0000313" key="11">
    <source>
        <dbReference type="EMBL" id="CAB5037435.1"/>
    </source>
</evidence>
<name>A0A6J7UHF2_9ZZZZ</name>
<dbReference type="Gene3D" id="1.20.144.10">
    <property type="entry name" value="Phosphatidic acid phosphatase type 2/haloperoxidase"/>
    <property type="match status" value="1"/>
</dbReference>
<dbReference type="EMBL" id="CAFBPW010000179">
    <property type="protein sequence ID" value="CAB5037435.1"/>
    <property type="molecule type" value="Genomic_DNA"/>
</dbReference>
<feature type="compositionally biased region" description="Basic and acidic residues" evidence="7">
    <location>
        <begin position="99"/>
        <end position="113"/>
    </location>
</feature>
<organism evidence="12">
    <name type="scientific">freshwater metagenome</name>
    <dbReference type="NCBI Taxonomy" id="449393"/>
    <lineage>
        <taxon>unclassified sequences</taxon>
        <taxon>metagenomes</taxon>
        <taxon>ecological metagenomes</taxon>
    </lineage>
</organism>
<protein>
    <submittedName>
        <fullName evidence="12">Unannotated protein</fullName>
    </submittedName>
</protein>
<evidence type="ECO:0000313" key="9">
    <source>
        <dbReference type="EMBL" id="CAB4799530.1"/>
    </source>
</evidence>
<dbReference type="EMBL" id="CAFBQW010000048">
    <property type="protein sequence ID" value="CAB5064722.1"/>
    <property type="molecule type" value="Genomic_DNA"/>
</dbReference>
<dbReference type="SMART" id="SM00014">
    <property type="entry name" value="acidPPc"/>
    <property type="match status" value="1"/>
</dbReference>
<evidence type="ECO:0000256" key="6">
    <source>
        <dbReference type="ARBA" id="ARBA00023136"/>
    </source>
</evidence>
<evidence type="ECO:0000259" key="8">
    <source>
        <dbReference type="SMART" id="SM00014"/>
    </source>
</evidence>
<evidence type="ECO:0000256" key="2">
    <source>
        <dbReference type="ARBA" id="ARBA00022475"/>
    </source>
</evidence>
<dbReference type="AlphaFoldDB" id="A0A6J7UHF2"/>